<keyword evidence="1" id="KW-0808">Transferase</keyword>
<proteinExistence type="predicted"/>
<dbReference type="EMBL" id="JACHFQ010000006">
    <property type="protein sequence ID" value="MBB5226642.1"/>
    <property type="molecule type" value="Genomic_DNA"/>
</dbReference>
<protein>
    <submittedName>
        <fullName evidence="1">Chloramphenicol O-acetyltransferase</fullName>
    </submittedName>
</protein>
<dbReference type="AlphaFoldDB" id="A0A7W8GA24"/>
<sequence>MNSFFTEYDMDSWKYAGNFNFYTKVMPTGFNTCLDLDITKTYDLAKIKGVKFSACYLFLLSKIMNNVVNGNSYHFQYLLSKPEMWF</sequence>
<dbReference type="InterPro" id="IPR001707">
    <property type="entry name" value="Cmp_AcTrfase"/>
</dbReference>
<dbReference type="SUPFAM" id="SSF52777">
    <property type="entry name" value="CoA-dependent acyltransferases"/>
    <property type="match status" value="1"/>
</dbReference>
<organism evidence="1 2">
    <name type="scientific">Treponema ruminis</name>
    <dbReference type="NCBI Taxonomy" id="744515"/>
    <lineage>
        <taxon>Bacteria</taxon>
        <taxon>Pseudomonadati</taxon>
        <taxon>Spirochaetota</taxon>
        <taxon>Spirochaetia</taxon>
        <taxon>Spirochaetales</taxon>
        <taxon>Treponemataceae</taxon>
        <taxon>Treponema</taxon>
    </lineage>
</organism>
<evidence type="ECO:0000313" key="1">
    <source>
        <dbReference type="EMBL" id="MBB5226642.1"/>
    </source>
</evidence>
<gene>
    <name evidence="1" type="ORF">HNP76_002023</name>
</gene>
<dbReference type="InterPro" id="IPR023213">
    <property type="entry name" value="CAT-like_dom_sf"/>
</dbReference>
<evidence type="ECO:0000313" key="2">
    <source>
        <dbReference type="Proteomes" id="UP000518887"/>
    </source>
</evidence>
<comment type="caution">
    <text evidence="1">The sequence shown here is derived from an EMBL/GenBank/DDBJ whole genome shotgun (WGS) entry which is preliminary data.</text>
</comment>
<dbReference type="Pfam" id="PF00302">
    <property type="entry name" value="CAT"/>
    <property type="match status" value="1"/>
</dbReference>
<dbReference type="Gene3D" id="3.30.559.10">
    <property type="entry name" value="Chloramphenicol acetyltransferase-like domain"/>
    <property type="match status" value="1"/>
</dbReference>
<accession>A0A7W8GA24</accession>
<dbReference type="Proteomes" id="UP000518887">
    <property type="component" value="Unassembled WGS sequence"/>
</dbReference>
<reference evidence="1 2" key="1">
    <citation type="submission" date="2020-08" db="EMBL/GenBank/DDBJ databases">
        <title>Genomic Encyclopedia of Type Strains, Phase IV (KMG-IV): sequencing the most valuable type-strain genomes for metagenomic binning, comparative biology and taxonomic classification.</title>
        <authorList>
            <person name="Goeker M."/>
        </authorList>
    </citation>
    <scope>NUCLEOTIDE SEQUENCE [LARGE SCALE GENOMIC DNA]</scope>
    <source>
        <strain evidence="1 2">DSM 103462</strain>
    </source>
</reference>
<dbReference type="GO" id="GO:0008811">
    <property type="term" value="F:chloramphenicol O-acetyltransferase activity"/>
    <property type="evidence" value="ECO:0007669"/>
    <property type="project" value="InterPro"/>
</dbReference>
<keyword evidence="2" id="KW-1185">Reference proteome</keyword>
<dbReference type="RefSeq" id="WP_184660101.1">
    <property type="nucleotide sequence ID" value="NZ_CP031518.1"/>
</dbReference>
<name>A0A7W8GA24_9SPIR</name>